<evidence type="ECO:0000256" key="1">
    <source>
        <dbReference type="SAM" id="MobiDB-lite"/>
    </source>
</evidence>
<dbReference type="SMART" id="SM00332">
    <property type="entry name" value="PP2Cc"/>
    <property type="match status" value="1"/>
</dbReference>
<dbReference type="Proteomes" id="UP000314616">
    <property type="component" value="Chromosome"/>
</dbReference>
<dbReference type="CDD" id="cd00143">
    <property type="entry name" value="PP2Cc"/>
    <property type="match status" value="1"/>
</dbReference>
<sequence>MDTRWGMATDTGHRSVNEDAALAHPPVFAVADGMGGHARGDMASRSAVDALRELAEHAGAPLTAADVGAALTRAAEQIQATMAAEAGPDAIAGTTVAGAVRTEHAGEPAWLVLNVGDSRVYRLRGTTFEQVSVDHSLVQEMVDAGTLDPAAARTHPRRNIITRAVGTDLEVEADFFMLPAHPGDRLLMCTDGLVGELEDQEIAAVLTATADPAEAAAALVAQAVASGAEDNVTVVVVDTDDDADDHRSPSDRETPEPGT</sequence>
<dbReference type="InterPro" id="IPR001932">
    <property type="entry name" value="PPM-type_phosphatase-like_dom"/>
</dbReference>
<evidence type="ECO:0000313" key="3">
    <source>
        <dbReference type="EMBL" id="QDC24764.1"/>
    </source>
</evidence>
<dbReference type="InterPro" id="IPR015655">
    <property type="entry name" value="PP2C"/>
</dbReference>
<accession>A0A5B8C2J2</accession>
<protein>
    <submittedName>
        <fullName evidence="3">Serine/threonine-protein phosphatase</fullName>
    </submittedName>
</protein>
<dbReference type="PROSITE" id="PS51746">
    <property type="entry name" value="PPM_2"/>
    <property type="match status" value="1"/>
</dbReference>
<dbReference type="AlphaFoldDB" id="A0A5B8C2J2"/>
<dbReference type="EMBL" id="CP040915">
    <property type="protein sequence ID" value="QDC24764.1"/>
    <property type="molecule type" value="Genomic_DNA"/>
</dbReference>
<gene>
    <name evidence="3" type="ORF">FE374_09185</name>
</gene>
<name>A0A5B8C2J2_9MICO</name>
<feature type="region of interest" description="Disordered" evidence="1">
    <location>
        <begin position="237"/>
        <end position="259"/>
    </location>
</feature>
<dbReference type="OrthoDB" id="9801841at2"/>
<dbReference type="KEGG" id="gyu:FE374_09185"/>
<dbReference type="Pfam" id="PF13672">
    <property type="entry name" value="PP2C_2"/>
    <property type="match status" value="1"/>
</dbReference>
<feature type="compositionally biased region" description="Basic and acidic residues" evidence="1">
    <location>
        <begin position="244"/>
        <end position="259"/>
    </location>
</feature>
<proteinExistence type="predicted"/>
<feature type="domain" description="PPM-type phosphatase" evidence="2">
    <location>
        <begin position="4"/>
        <end position="239"/>
    </location>
</feature>
<dbReference type="RefSeq" id="WP_139928434.1">
    <property type="nucleotide sequence ID" value="NZ_CP040915.1"/>
</dbReference>
<evidence type="ECO:0000259" key="2">
    <source>
        <dbReference type="PROSITE" id="PS51746"/>
    </source>
</evidence>
<dbReference type="SUPFAM" id="SSF81606">
    <property type="entry name" value="PP2C-like"/>
    <property type="match status" value="1"/>
</dbReference>
<evidence type="ECO:0000313" key="4">
    <source>
        <dbReference type="Proteomes" id="UP000314616"/>
    </source>
</evidence>
<dbReference type="SMART" id="SM00331">
    <property type="entry name" value="PP2C_SIG"/>
    <property type="match status" value="1"/>
</dbReference>
<reference evidence="3 4" key="1">
    <citation type="submission" date="2019-05" db="EMBL/GenBank/DDBJ databases">
        <title>Georgenia *** sp. nov., and Georgenia *** sp. nov., isolated from the intestinal contents of plateau pika (Ochotona curzoniae) in the Qinghai-Tibet plateau of China.</title>
        <authorList>
            <person name="Tian Z."/>
        </authorList>
    </citation>
    <scope>NUCLEOTIDE SEQUENCE [LARGE SCALE GENOMIC DNA]</scope>
    <source>
        <strain evidence="3 4">Z443</strain>
    </source>
</reference>
<organism evidence="3 4">
    <name type="scientific">Georgenia yuyongxinii</name>
    <dbReference type="NCBI Taxonomy" id="2589797"/>
    <lineage>
        <taxon>Bacteria</taxon>
        <taxon>Bacillati</taxon>
        <taxon>Actinomycetota</taxon>
        <taxon>Actinomycetes</taxon>
        <taxon>Micrococcales</taxon>
        <taxon>Bogoriellaceae</taxon>
        <taxon>Georgenia</taxon>
    </lineage>
</organism>
<dbReference type="GO" id="GO:0004722">
    <property type="term" value="F:protein serine/threonine phosphatase activity"/>
    <property type="evidence" value="ECO:0007669"/>
    <property type="project" value="InterPro"/>
</dbReference>
<dbReference type="InterPro" id="IPR036457">
    <property type="entry name" value="PPM-type-like_dom_sf"/>
</dbReference>
<dbReference type="PANTHER" id="PTHR47992">
    <property type="entry name" value="PROTEIN PHOSPHATASE"/>
    <property type="match status" value="1"/>
</dbReference>
<dbReference type="Gene3D" id="3.60.40.10">
    <property type="entry name" value="PPM-type phosphatase domain"/>
    <property type="match status" value="1"/>
</dbReference>